<dbReference type="Proteomes" id="UP000179076">
    <property type="component" value="Unassembled WGS sequence"/>
</dbReference>
<evidence type="ECO:0000313" key="3">
    <source>
        <dbReference type="Proteomes" id="UP000179076"/>
    </source>
</evidence>
<keyword evidence="1" id="KW-0812">Transmembrane</keyword>
<name>A0A1F6V3P5_9PROT</name>
<evidence type="ECO:0000256" key="1">
    <source>
        <dbReference type="SAM" id="Phobius"/>
    </source>
</evidence>
<keyword evidence="1" id="KW-0472">Membrane</keyword>
<sequence length="185" mass="19471">MEMSNTQLVPASQEQTWHALNDPETLKACIPGCESFDKVSENEYAVALTAKVGPVSAKFKGKMRLKDVTPPQSYSLVFEGQGGAAGFAKGSAKVSLAPDSSGTQISYTVHAQVGGKLAQIGSRLVDGAAKKMANDFFGALVTRLGGTPVPAKTATEVERPARGGKLGLWIGIGIVVVVILYFLFR</sequence>
<proteinExistence type="predicted"/>
<accession>A0A1F6V3P5</accession>
<keyword evidence="1" id="KW-1133">Transmembrane helix</keyword>
<dbReference type="AlphaFoldDB" id="A0A1F6V3P5"/>
<organism evidence="2 3">
    <name type="scientific">Candidatus Muproteobacteria bacterium RBG_16_60_9</name>
    <dbReference type="NCBI Taxonomy" id="1817755"/>
    <lineage>
        <taxon>Bacteria</taxon>
        <taxon>Pseudomonadati</taxon>
        <taxon>Pseudomonadota</taxon>
        <taxon>Candidatus Muproteobacteria</taxon>
    </lineage>
</organism>
<reference evidence="2 3" key="1">
    <citation type="journal article" date="2016" name="Nat. Commun.">
        <title>Thousands of microbial genomes shed light on interconnected biogeochemical processes in an aquifer system.</title>
        <authorList>
            <person name="Anantharaman K."/>
            <person name="Brown C.T."/>
            <person name="Hug L.A."/>
            <person name="Sharon I."/>
            <person name="Castelle C.J."/>
            <person name="Probst A.J."/>
            <person name="Thomas B.C."/>
            <person name="Singh A."/>
            <person name="Wilkins M.J."/>
            <person name="Karaoz U."/>
            <person name="Brodie E.L."/>
            <person name="Williams K.H."/>
            <person name="Hubbard S.S."/>
            <person name="Banfield J.F."/>
        </authorList>
    </citation>
    <scope>NUCLEOTIDE SEQUENCE [LARGE SCALE GENOMIC DNA]</scope>
</reference>
<dbReference type="SUPFAM" id="SSF55961">
    <property type="entry name" value="Bet v1-like"/>
    <property type="match status" value="1"/>
</dbReference>
<dbReference type="EMBL" id="MFSP01000138">
    <property type="protein sequence ID" value="OGI64297.1"/>
    <property type="molecule type" value="Genomic_DNA"/>
</dbReference>
<dbReference type="Gene3D" id="3.30.530.20">
    <property type="match status" value="1"/>
</dbReference>
<feature type="transmembrane region" description="Helical" evidence="1">
    <location>
        <begin position="166"/>
        <end position="184"/>
    </location>
</feature>
<dbReference type="InterPro" id="IPR023393">
    <property type="entry name" value="START-like_dom_sf"/>
</dbReference>
<dbReference type="InterPro" id="IPR010419">
    <property type="entry name" value="CO_DH_gsu"/>
</dbReference>
<evidence type="ECO:0000313" key="2">
    <source>
        <dbReference type="EMBL" id="OGI64297.1"/>
    </source>
</evidence>
<dbReference type="PANTHER" id="PTHR38588">
    <property type="entry name" value="BLL0334 PROTEIN"/>
    <property type="match status" value="1"/>
</dbReference>
<dbReference type="CDD" id="cd05018">
    <property type="entry name" value="CoxG"/>
    <property type="match status" value="1"/>
</dbReference>
<protein>
    <submittedName>
        <fullName evidence="2">Carbon monoxide dehydrogenase</fullName>
    </submittedName>
</protein>
<dbReference type="Pfam" id="PF06240">
    <property type="entry name" value="COXG"/>
    <property type="match status" value="1"/>
</dbReference>
<comment type="caution">
    <text evidence="2">The sequence shown here is derived from an EMBL/GenBank/DDBJ whole genome shotgun (WGS) entry which is preliminary data.</text>
</comment>
<gene>
    <name evidence="2" type="ORF">A2W18_06840</name>
</gene>
<dbReference type="PANTHER" id="PTHR38588:SF1">
    <property type="entry name" value="BLL0334 PROTEIN"/>
    <property type="match status" value="1"/>
</dbReference>